<dbReference type="InterPro" id="IPR011041">
    <property type="entry name" value="Quinoprot_gluc/sorb_DH_b-prop"/>
</dbReference>
<proteinExistence type="predicted"/>
<evidence type="ECO:0000313" key="3">
    <source>
        <dbReference type="Proteomes" id="UP001249851"/>
    </source>
</evidence>
<comment type="caution">
    <text evidence="2">The sequence shown here is derived from an EMBL/GenBank/DDBJ whole genome shotgun (WGS) entry which is preliminary data.</text>
</comment>
<protein>
    <submittedName>
        <fullName evidence="2">Uncharacterized protein</fullName>
    </submittedName>
</protein>
<keyword evidence="3" id="KW-1185">Reference proteome</keyword>
<accession>A0AAD9VCH5</accession>
<reference evidence="2" key="2">
    <citation type="journal article" date="2023" name="Science">
        <title>Genomic signatures of disease resistance in endangered staghorn corals.</title>
        <authorList>
            <person name="Vollmer S.V."/>
            <person name="Selwyn J.D."/>
            <person name="Despard B.A."/>
            <person name="Roesel C.L."/>
        </authorList>
    </citation>
    <scope>NUCLEOTIDE SEQUENCE</scope>
    <source>
        <strain evidence="2">K2</strain>
    </source>
</reference>
<evidence type="ECO:0000256" key="1">
    <source>
        <dbReference type="SAM" id="MobiDB-lite"/>
    </source>
</evidence>
<dbReference type="AlphaFoldDB" id="A0AAD9VCH5"/>
<feature type="compositionally biased region" description="Basic and acidic residues" evidence="1">
    <location>
        <begin position="193"/>
        <end position="209"/>
    </location>
</feature>
<name>A0AAD9VCH5_ACRCE</name>
<evidence type="ECO:0000313" key="2">
    <source>
        <dbReference type="EMBL" id="KAK2568997.1"/>
    </source>
</evidence>
<dbReference type="EMBL" id="JARQWQ010000011">
    <property type="protein sequence ID" value="KAK2568997.1"/>
    <property type="molecule type" value="Genomic_DNA"/>
</dbReference>
<dbReference type="Proteomes" id="UP001249851">
    <property type="component" value="Unassembled WGS sequence"/>
</dbReference>
<dbReference type="SUPFAM" id="SSF50952">
    <property type="entry name" value="Soluble quinoprotein glucose dehydrogenase"/>
    <property type="match status" value="1"/>
</dbReference>
<sequence>MSRGDKQGTSRSKTISHHFKQVVTRTQVSPGFEFYFFMYDAFLYDAFPYDALVYDAFPYDAFPYDAFVYDTFPYDAFLNDAFLYDAFPYDAFPYTMPLRILMLFAFSSFLLVKFDLLNGNSKGNTNGVMKKQTKTGQGRLVYNIPPGIVGIPPRIPGGIGGISPRINGRIPGGIDRISPGINGGIPPGTFHNPGRDPSKKRRDPTWDEHGIPDFRKACEDLIPSPEEAEPKHCMDAFLYLKNNFPLNMYLGRSRSSRNCIVVIVNVSIDFGLRQTKTMPKHKHKKEKKKRRERTVLRFFSRELHLDVCLPSQFTDKFPLAVTAAATDMFMVTNGHSHCVLMLPESSRPYGLPFTGTDLYISDSSSDGGIKELNLTTSDGVIIAKNSSPLCHTVHRIGVMNDGDVLFTDRGSQDGVHRDITEFAGSGKGMPKDGSLLPCSRSQQSYVLKGKLCLLLTQLQELSSLSLQQPLLANSSKFLICFLRCLENI</sequence>
<gene>
    <name evidence="2" type="ORF">P5673_007111</name>
</gene>
<organism evidence="2 3">
    <name type="scientific">Acropora cervicornis</name>
    <name type="common">Staghorn coral</name>
    <dbReference type="NCBI Taxonomy" id="6130"/>
    <lineage>
        <taxon>Eukaryota</taxon>
        <taxon>Metazoa</taxon>
        <taxon>Cnidaria</taxon>
        <taxon>Anthozoa</taxon>
        <taxon>Hexacorallia</taxon>
        <taxon>Scleractinia</taxon>
        <taxon>Astrocoeniina</taxon>
        <taxon>Acroporidae</taxon>
        <taxon>Acropora</taxon>
    </lineage>
</organism>
<feature type="region of interest" description="Disordered" evidence="1">
    <location>
        <begin position="181"/>
        <end position="209"/>
    </location>
</feature>
<reference evidence="2" key="1">
    <citation type="journal article" date="2023" name="G3 (Bethesda)">
        <title>Whole genome assembly and annotation of the endangered Caribbean coral Acropora cervicornis.</title>
        <authorList>
            <person name="Selwyn J.D."/>
            <person name="Vollmer S.V."/>
        </authorList>
    </citation>
    <scope>NUCLEOTIDE SEQUENCE</scope>
    <source>
        <strain evidence="2">K2</strain>
    </source>
</reference>